<evidence type="ECO:0000313" key="2">
    <source>
        <dbReference type="Proteomes" id="UP001265746"/>
    </source>
</evidence>
<protein>
    <submittedName>
        <fullName evidence="1">Uncharacterized protein</fullName>
    </submittedName>
</protein>
<dbReference type="AlphaFoldDB" id="A0AAD9SRK3"/>
<evidence type="ECO:0000313" key="1">
    <source>
        <dbReference type="EMBL" id="KAK2616058.1"/>
    </source>
</evidence>
<sequence length="139" mass="15509">MPHHANWRTRAKDGTMGTVLYLEGFQKADLRKSLQAGRRLDDDITCSNKDCYLKIPDLNCWAQLDWSYLGSLPSGWFSNDEDGRKEAVADIVKGLKSGNGIIQNKPDETVLKMVACMAVAGNETTYKSAIWYNQGADSF</sequence>
<proteinExistence type="predicted"/>
<dbReference type="Proteomes" id="UP001265746">
    <property type="component" value="Unassembled WGS sequence"/>
</dbReference>
<name>A0AAD9SRK3_PHOAM</name>
<dbReference type="EMBL" id="JAUJFL010000001">
    <property type="protein sequence ID" value="KAK2616058.1"/>
    <property type="molecule type" value="Genomic_DNA"/>
</dbReference>
<reference evidence="1" key="1">
    <citation type="submission" date="2023-06" db="EMBL/GenBank/DDBJ databases">
        <authorList>
            <person name="Noh H."/>
        </authorList>
    </citation>
    <scope>NUCLEOTIDE SEQUENCE</scope>
    <source>
        <strain evidence="1">DUCC20226</strain>
    </source>
</reference>
<comment type="caution">
    <text evidence="1">The sequence shown here is derived from an EMBL/GenBank/DDBJ whole genome shotgun (WGS) entry which is preliminary data.</text>
</comment>
<accession>A0AAD9SRK3</accession>
<organism evidence="1 2">
    <name type="scientific">Phomopsis amygdali</name>
    <name type="common">Fusicoccum amygdali</name>
    <dbReference type="NCBI Taxonomy" id="1214568"/>
    <lineage>
        <taxon>Eukaryota</taxon>
        <taxon>Fungi</taxon>
        <taxon>Dikarya</taxon>
        <taxon>Ascomycota</taxon>
        <taxon>Pezizomycotina</taxon>
        <taxon>Sordariomycetes</taxon>
        <taxon>Sordariomycetidae</taxon>
        <taxon>Diaporthales</taxon>
        <taxon>Diaporthaceae</taxon>
        <taxon>Diaporthe</taxon>
    </lineage>
</organism>
<keyword evidence="2" id="KW-1185">Reference proteome</keyword>
<gene>
    <name evidence="1" type="ORF">N8I77_002769</name>
</gene>